<feature type="transmembrane region" description="Helical" evidence="1">
    <location>
        <begin position="142"/>
        <end position="166"/>
    </location>
</feature>
<comment type="caution">
    <text evidence="2">The sequence shown here is derived from an EMBL/GenBank/DDBJ whole genome shotgun (WGS) entry which is preliminary data.</text>
</comment>
<accession>A0AAD7E189</accession>
<name>A0AAD7E189_MYCRO</name>
<dbReference type="Proteomes" id="UP001221757">
    <property type="component" value="Unassembled WGS sequence"/>
</dbReference>
<dbReference type="AlphaFoldDB" id="A0AAD7E189"/>
<feature type="transmembrane region" description="Helical" evidence="1">
    <location>
        <begin position="521"/>
        <end position="543"/>
    </location>
</feature>
<proteinExistence type="predicted"/>
<keyword evidence="1" id="KW-0472">Membrane</keyword>
<dbReference type="PANTHER" id="PTHR35041">
    <property type="entry name" value="MEDIATOR OF RNA POLYMERASE II TRANSCRIPTION SUBUNIT 1"/>
    <property type="match status" value="1"/>
</dbReference>
<gene>
    <name evidence="2" type="ORF">B0H17DRAFT_1042976</name>
</gene>
<feature type="transmembrane region" description="Helical" evidence="1">
    <location>
        <begin position="483"/>
        <end position="501"/>
    </location>
</feature>
<dbReference type="PANTHER" id="PTHR35041:SF6">
    <property type="entry name" value="FORMYLMETHIONINE DEFORMYLASE-LIKE PROTEIN-RELATED"/>
    <property type="match status" value="1"/>
</dbReference>
<evidence type="ECO:0000313" key="3">
    <source>
        <dbReference type="Proteomes" id="UP001221757"/>
    </source>
</evidence>
<feature type="transmembrane region" description="Helical" evidence="1">
    <location>
        <begin position="87"/>
        <end position="112"/>
    </location>
</feature>
<evidence type="ECO:0000313" key="2">
    <source>
        <dbReference type="EMBL" id="KAJ7702773.1"/>
    </source>
</evidence>
<evidence type="ECO:0000256" key="1">
    <source>
        <dbReference type="SAM" id="Phobius"/>
    </source>
</evidence>
<feature type="transmembrane region" description="Helical" evidence="1">
    <location>
        <begin position="43"/>
        <end position="66"/>
    </location>
</feature>
<protein>
    <submittedName>
        <fullName evidence="2">Uncharacterized protein</fullName>
    </submittedName>
</protein>
<sequence>MANYASVNLREPSEASSLAPHRFKDSESPMVVDRTLVRPGIGVWTPLCIIGGLAAAAVLAILHHVFDTHFNGRVVSGFWTQTKTSQIEILLATAFKILFCFSAGVSLCQVAWHSMRRQPLPLADIDHLLGGPSIMMFPRLNLLFQAPATLAITATILASSLITVFAPSLTVRQATAINRSITVPTLELSTDAWLDDMNIQQDSYSSPSRTWDKIVLTGLTSESPVGWTIPDGCAPECQYNISYFAPALRCSDLTPDQIDDGATDGLRVVPRVFQNPPGAYLRDYDTIVAGAIVNGVLNFTSEGYPSELTSVNNQYTWTFAYLPFDASNANDGALINAAGTTCTLYNATHAAQTHFANGTQTSSVSVVEFHDALNTSRRHPGHLFNENGDNDLPLVGGVGVGFAPGLGAPLHFIALADAITARLVGAVVANFQGDIQSLDPDTISLALETNLFEPLAPFNATTRFLGLSVSPSITNMSQALEDMVANITLSFVHLGTGFTTVDVVVPSTDTVYEYNRTTLGATYLVAFACLLAVSALGMFCLMANGEPSSNSFSQLLLATQNARLYPVADKIEADPALSEKSTDSIRLMYGEVDVPGRGVKAAFGLVSDQKVETLRRRR</sequence>
<reference evidence="2" key="1">
    <citation type="submission" date="2023-03" db="EMBL/GenBank/DDBJ databases">
        <title>Massive genome expansion in bonnet fungi (Mycena s.s.) driven by repeated elements and novel gene families across ecological guilds.</title>
        <authorList>
            <consortium name="Lawrence Berkeley National Laboratory"/>
            <person name="Harder C.B."/>
            <person name="Miyauchi S."/>
            <person name="Viragh M."/>
            <person name="Kuo A."/>
            <person name="Thoen E."/>
            <person name="Andreopoulos B."/>
            <person name="Lu D."/>
            <person name="Skrede I."/>
            <person name="Drula E."/>
            <person name="Henrissat B."/>
            <person name="Morin E."/>
            <person name="Kohler A."/>
            <person name="Barry K."/>
            <person name="LaButti K."/>
            <person name="Morin E."/>
            <person name="Salamov A."/>
            <person name="Lipzen A."/>
            <person name="Mereny Z."/>
            <person name="Hegedus B."/>
            <person name="Baldrian P."/>
            <person name="Stursova M."/>
            <person name="Weitz H."/>
            <person name="Taylor A."/>
            <person name="Grigoriev I.V."/>
            <person name="Nagy L.G."/>
            <person name="Martin F."/>
            <person name="Kauserud H."/>
        </authorList>
    </citation>
    <scope>NUCLEOTIDE SEQUENCE</scope>
    <source>
        <strain evidence="2">CBHHK067</strain>
    </source>
</reference>
<keyword evidence="3" id="KW-1185">Reference proteome</keyword>
<organism evidence="2 3">
    <name type="scientific">Mycena rosella</name>
    <name type="common">Pink bonnet</name>
    <name type="synonym">Agaricus rosellus</name>
    <dbReference type="NCBI Taxonomy" id="1033263"/>
    <lineage>
        <taxon>Eukaryota</taxon>
        <taxon>Fungi</taxon>
        <taxon>Dikarya</taxon>
        <taxon>Basidiomycota</taxon>
        <taxon>Agaricomycotina</taxon>
        <taxon>Agaricomycetes</taxon>
        <taxon>Agaricomycetidae</taxon>
        <taxon>Agaricales</taxon>
        <taxon>Marasmiineae</taxon>
        <taxon>Mycenaceae</taxon>
        <taxon>Mycena</taxon>
    </lineage>
</organism>
<keyword evidence="1" id="KW-0812">Transmembrane</keyword>
<keyword evidence="1" id="KW-1133">Transmembrane helix</keyword>
<dbReference type="EMBL" id="JARKIE010000014">
    <property type="protein sequence ID" value="KAJ7702773.1"/>
    <property type="molecule type" value="Genomic_DNA"/>
</dbReference>